<evidence type="ECO:0000313" key="1">
    <source>
        <dbReference type="EMBL" id="JAH33476.1"/>
    </source>
</evidence>
<organism evidence="1">
    <name type="scientific">Anguilla anguilla</name>
    <name type="common">European freshwater eel</name>
    <name type="synonym">Muraena anguilla</name>
    <dbReference type="NCBI Taxonomy" id="7936"/>
    <lineage>
        <taxon>Eukaryota</taxon>
        <taxon>Metazoa</taxon>
        <taxon>Chordata</taxon>
        <taxon>Craniata</taxon>
        <taxon>Vertebrata</taxon>
        <taxon>Euteleostomi</taxon>
        <taxon>Actinopterygii</taxon>
        <taxon>Neopterygii</taxon>
        <taxon>Teleostei</taxon>
        <taxon>Anguilliformes</taxon>
        <taxon>Anguillidae</taxon>
        <taxon>Anguilla</taxon>
    </lineage>
</organism>
<accession>A0A0E9RWH0</accession>
<dbReference type="EMBL" id="GBXM01075101">
    <property type="protein sequence ID" value="JAH33476.1"/>
    <property type="molecule type" value="Transcribed_RNA"/>
</dbReference>
<proteinExistence type="predicted"/>
<reference evidence="1" key="2">
    <citation type="journal article" date="2015" name="Fish Shellfish Immunol.">
        <title>Early steps in the European eel (Anguilla anguilla)-Vibrio vulnificus interaction in the gills: Role of the RtxA13 toxin.</title>
        <authorList>
            <person name="Callol A."/>
            <person name="Pajuelo D."/>
            <person name="Ebbesson L."/>
            <person name="Teles M."/>
            <person name="MacKenzie S."/>
            <person name="Amaro C."/>
        </authorList>
    </citation>
    <scope>NUCLEOTIDE SEQUENCE</scope>
</reference>
<reference evidence="1" key="1">
    <citation type="submission" date="2014-11" db="EMBL/GenBank/DDBJ databases">
        <authorList>
            <person name="Amaro Gonzalez C."/>
        </authorList>
    </citation>
    <scope>NUCLEOTIDE SEQUENCE</scope>
</reference>
<dbReference type="AlphaFoldDB" id="A0A0E9RWH0"/>
<sequence length="50" mass="5609">MDNLGNCTTLNPLKPGKKRARSAVQSQLQCSCFATRWQCSSVLEIYSNFI</sequence>
<name>A0A0E9RWH0_ANGAN</name>
<protein>
    <submittedName>
        <fullName evidence="1">Uncharacterized protein</fullName>
    </submittedName>
</protein>